<dbReference type="AlphaFoldDB" id="A0A3S9LU31"/>
<accession>A0A3S9LU31</accession>
<organism evidence="1">
    <name type="scientific">Escherichia coli</name>
    <dbReference type="NCBI Taxonomy" id="562"/>
    <lineage>
        <taxon>Bacteria</taxon>
        <taxon>Pseudomonadati</taxon>
        <taxon>Pseudomonadota</taxon>
        <taxon>Gammaproteobacteria</taxon>
        <taxon>Enterobacterales</taxon>
        <taxon>Enterobacteriaceae</taxon>
        <taxon>Escherichia</taxon>
    </lineage>
</organism>
<keyword evidence="1" id="KW-0614">Plasmid</keyword>
<sequence>MAFRATIRLVPMCWRRHQKVTEWWNFKTAQNTQIRTRK</sequence>
<protein>
    <submittedName>
        <fullName evidence="1">Uncharacterized protein</fullName>
    </submittedName>
</protein>
<reference evidence="1" key="1">
    <citation type="submission" date="2018-11" db="EMBL/GenBank/DDBJ databases">
        <authorList>
            <person name="Valcek A."/>
            <person name="Roer L."/>
            <person name="Overballe-Petersen S."/>
            <person name="Hansen F."/>
            <person name="Bortolaia V."/>
            <person name="Leekitcharoenphon P."/>
            <person name="Korsgaard H.B."/>
            <person name="Seyfarth A.M."/>
            <person name="Hendriksen R.S."/>
            <person name="Hasman H."/>
            <person name="Hammerum A.M."/>
        </authorList>
    </citation>
    <scope>NUCLEOTIDE SEQUENCE</scope>
    <source>
        <plasmid evidence="1">pESBL20150097</plasmid>
    </source>
</reference>
<proteinExistence type="predicted"/>
<name>A0A3S9LU31_ECOLX</name>
<evidence type="ECO:0000313" key="1">
    <source>
        <dbReference type="EMBL" id="AZQ23548.1"/>
    </source>
</evidence>
<dbReference type="EMBL" id="MK181567">
    <property type="protein sequence ID" value="AZQ23548.1"/>
    <property type="molecule type" value="Genomic_DNA"/>
</dbReference>
<geneLocation type="plasmid" evidence="1">
    <name>pESBL20150097</name>
</geneLocation>